<dbReference type="AlphaFoldDB" id="Q4S0E9"/>
<comment type="caution">
    <text evidence="2">The sequence shown here is derived from an EMBL/GenBank/DDBJ whole genome shotgun (WGS) entry which is preliminary data.</text>
</comment>
<feature type="region of interest" description="Disordered" evidence="1">
    <location>
        <begin position="1"/>
        <end position="23"/>
    </location>
</feature>
<feature type="compositionally biased region" description="Basic and acidic residues" evidence="1">
    <location>
        <begin position="145"/>
        <end position="158"/>
    </location>
</feature>
<sequence>MMETSPDSRHFCHSSQEDHGHLREKTQTWTKAIRCCLILQLPALLSSPVQIPLIWPPTTPLVTKEKSAQTSSWKIRTQALGLTGSSPQPWWASPDQMDGLSQCQRGDSWQAQASPGHGSGSRPLTAPDSSRWVTGPPSYPPTRFVPHEESEWTRKSHA</sequence>
<reference evidence="2" key="2">
    <citation type="submission" date="2004-02" db="EMBL/GenBank/DDBJ databases">
        <authorList>
            <consortium name="Genoscope"/>
            <consortium name="Whitehead Institute Centre for Genome Research"/>
        </authorList>
    </citation>
    <scope>NUCLEOTIDE SEQUENCE</scope>
</reference>
<evidence type="ECO:0000256" key="1">
    <source>
        <dbReference type="SAM" id="MobiDB-lite"/>
    </source>
</evidence>
<proteinExistence type="predicted"/>
<protein>
    <submittedName>
        <fullName evidence="2">(spotted green pufferfish) hypothetical protein</fullName>
    </submittedName>
</protein>
<name>Q4S0E9_TETNG</name>
<feature type="compositionally biased region" description="Polar residues" evidence="1">
    <location>
        <begin position="99"/>
        <end position="113"/>
    </location>
</feature>
<dbReference type="KEGG" id="tng:GSTEN00026054G001"/>
<feature type="region of interest" description="Disordered" evidence="1">
    <location>
        <begin position="79"/>
        <end position="158"/>
    </location>
</feature>
<gene>
    <name evidence="2" type="ORF">GSTENG00026054001</name>
</gene>
<reference evidence="2" key="1">
    <citation type="journal article" date="2004" name="Nature">
        <title>Genome duplication in the teleost fish Tetraodon nigroviridis reveals the early vertebrate proto-karyotype.</title>
        <authorList>
            <person name="Jaillon O."/>
            <person name="Aury J.-M."/>
            <person name="Brunet F."/>
            <person name="Petit J.-L."/>
            <person name="Stange-Thomann N."/>
            <person name="Mauceli E."/>
            <person name="Bouneau L."/>
            <person name="Fischer C."/>
            <person name="Ozouf-Costaz C."/>
            <person name="Bernot A."/>
            <person name="Nicaud S."/>
            <person name="Jaffe D."/>
            <person name="Fisher S."/>
            <person name="Lutfalla G."/>
            <person name="Dossat C."/>
            <person name="Segurens B."/>
            <person name="Dasilva C."/>
            <person name="Salanoubat M."/>
            <person name="Levy M."/>
            <person name="Boudet N."/>
            <person name="Castellano S."/>
            <person name="Anthouard V."/>
            <person name="Jubin C."/>
            <person name="Castelli V."/>
            <person name="Katinka M."/>
            <person name="Vacherie B."/>
            <person name="Biemont C."/>
            <person name="Skalli Z."/>
            <person name="Cattolico L."/>
            <person name="Poulain J."/>
            <person name="De Berardinis V."/>
            <person name="Cruaud C."/>
            <person name="Duprat S."/>
            <person name="Brottier P."/>
            <person name="Coutanceau J.-P."/>
            <person name="Gouzy J."/>
            <person name="Parra G."/>
            <person name="Lardier G."/>
            <person name="Chapple C."/>
            <person name="McKernan K.J."/>
            <person name="McEwan P."/>
            <person name="Bosak S."/>
            <person name="Kellis M."/>
            <person name="Volff J.-N."/>
            <person name="Guigo R."/>
            <person name="Zody M.C."/>
            <person name="Mesirov J."/>
            <person name="Lindblad-Toh K."/>
            <person name="Birren B."/>
            <person name="Nusbaum C."/>
            <person name="Kahn D."/>
            <person name="Robinson-Rechavi M."/>
            <person name="Laudet V."/>
            <person name="Schachter V."/>
            <person name="Quetier F."/>
            <person name="Saurin W."/>
            <person name="Scarpelli C."/>
            <person name="Wincker P."/>
            <person name="Lander E.S."/>
            <person name="Weissenbach J."/>
            <person name="Roest Crollius H."/>
        </authorList>
    </citation>
    <scope>NUCLEOTIDE SEQUENCE [LARGE SCALE GENOMIC DNA]</scope>
</reference>
<accession>Q4S0E9</accession>
<organism evidence="2">
    <name type="scientific">Tetraodon nigroviridis</name>
    <name type="common">Spotted green pufferfish</name>
    <name type="synonym">Chelonodon nigroviridis</name>
    <dbReference type="NCBI Taxonomy" id="99883"/>
    <lineage>
        <taxon>Eukaryota</taxon>
        <taxon>Metazoa</taxon>
        <taxon>Chordata</taxon>
        <taxon>Craniata</taxon>
        <taxon>Vertebrata</taxon>
        <taxon>Euteleostomi</taxon>
        <taxon>Actinopterygii</taxon>
        <taxon>Neopterygii</taxon>
        <taxon>Teleostei</taxon>
        <taxon>Neoteleostei</taxon>
        <taxon>Acanthomorphata</taxon>
        <taxon>Eupercaria</taxon>
        <taxon>Tetraodontiformes</taxon>
        <taxon>Tetradontoidea</taxon>
        <taxon>Tetraodontidae</taxon>
        <taxon>Tetraodon</taxon>
    </lineage>
</organism>
<dbReference type="EMBL" id="CAAE01014781">
    <property type="protein sequence ID" value="CAG05883.1"/>
    <property type="molecule type" value="Genomic_DNA"/>
</dbReference>
<evidence type="ECO:0000313" key="2">
    <source>
        <dbReference type="EMBL" id="CAG05883.1"/>
    </source>
</evidence>